<protein>
    <submittedName>
        <fullName evidence="1">Uncharacterized protein</fullName>
    </submittedName>
</protein>
<dbReference type="EMBL" id="KQ422422">
    <property type="protein sequence ID" value="KOF74884.1"/>
    <property type="molecule type" value="Genomic_DNA"/>
</dbReference>
<gene>
    <name evidence="1" type="ORF">OCBIM_22035534mg</name>
</gene>
<evidence type="ECO:0000313" key="1">
    <source>
        <dbReference type="EMBL" id="KOF74884.1"/>
    </source>
</evidence>
<feature type="non-terminal residue" evidence="1">
    <location>
        <position position="1"/>
    </location>
</feature>
<accession>A0A0L8GDG0</accession>
<sequence length="64" mass="7960">IFFRIIINIDAIIFINIDELDNDNDSFHQQYQHHYCHNFPYCYHCSFHNNNQQQDSCCYHHHHH</sequence>
<proteinExistence type="predicted"/>
<reference evidence="1" key="1">
    <citation type="submission" date="2015-07" db="EMBL/GenBank/DDBJ databases">
        <title>MeaNS - Measles Nucleotide Surveillance Program.</title>
        <authorList>
            <person name="Tran T."/>
            <person name="Druce J."/>
        </authorList>
    </citation>
    <scope>NUCLEOTIDE SEQUENCE</scope>
    <source>
        <strain evidence="1">UCB-OBI-ISO-001</strain>
        <tissue evidence="1">Gonad</tissue>
    </source>
</reference>
<dbReference type="AlphaFoldDB" id="A0A0L8GDG0"/>
<organism evidence="1">
    <name type="scientific">Octopus bimaculoides</name>
    <name type="common">California two-spotted octopus</name>
    <dbReference type="NCBI Taxonomy" id="37653"/>
    <lineage>
        <taxon>Eukaryota</taxon>
        <taxon>Metazoa</taxon>
        <taxon>Spiralia</taxon>
        <taxon>Lophotrochozoa</taxon>
        <taxon>Mollusca</taxon>
        <taxon>Cephalopoda</taxon>
        <taxon>Coleoidea</taxon>
        <taxon>Octopodiformes</taxon>
        <taxon>Octopoda</taxon>
        <taxon>Incirrata</taxon>
        <taxon>Octopodidae</taxon>
        <taxon>Octopus</taxon>
    </lineage>
</organism>
<name>A0A0L8GDG0_OCTBM</name>